<proteinExistence type="predicted"/>
<reference evidence="2 3" key="1">
    <citation type="journal article" date="2008" name="Int. J. Syst. Evol. Microbiol.">
        <title>Tessaracoccus flavescens sp. nov., isolated from marine sediment.</title>
        <authorList>
            <person name="Lee D.W."/>
            <person name="Lee S.D."/>
        </authorList>
    </citation>
    <scope>NUCLEOTIDE SEQUENCE [LARGE SCALE GENOMIC DNA]</scope>
    <source>
        <strain evidence="2 3">SST-39T</strain>
    </source>
</reference>
<protein>
    <recommendedName>
        <fullName evidence="1">TadE-like domain-containing protein</fullName>
    </recommendedName>
</protein>
<sequence>MRRDERGLAVSVEAAVVLPALVLFIALLLSLARYALAEQDVGSAAAAGARAASLERSTAGAREAANAAVGQNLSEHNVTCLETSLRVDAAAVSRPLGERGNVTVLVGCRVSLADISLPFIPGSVSVTAERSSPVDPLRGR</sequence>
<dbReference type="AlphaFoldDB" id="A0A1Q2D1U0"/>
<keyword evidence="3" id="KW-1185">Reference proteome</keyword>
<dbReference type="EMBL" id="CP019607">
    <property type="protein sequence ID" value="AQP52283.1"/>
    <property type="molecule type" value="Genomic_DNA"/>
</dbReference>
<evidence type="ECO:0000313" key="3">
    <source>
        <dbReference type="Proteomes" id="UP000188235"/>
    </source>
</evidence>
<gene>
    <name evidence="2" type="ORF">BW733_17100</name>
</gene>
<feature type="domain" description="TadE-like" evidence="1">
    <location>
        <begin position="9"/>
        <end position="50"/>
    </location>
</feature>
<dbReference type="Pfam" id="PF07811">
    <property type="entry name" value="TadE"/>
    <property type="match status" value="1"/>
</dbReference>
<evidence type="ECO:0000313" key="2">
    <source>
        <dbReference type="EMBL" id="AQP52283.1"/>
    </source>
</evidence>
<accession>A0A1Q2D1U0</accession>
<dbReference type="Proteomes" id="UP000188235">
    <property type="component" value="Chromosome"/>
</dbReference>
<name>A0A1Q2D1U0_9ACTN</name>
<dbReference type="RefSeq" id="WP_152024783.1">
    <property type="nucleotide sequence ID" value="NZ_CP019607.1"/>
</dbReference>
<dbReference type="STRING" id="399497.BW733_17100"/>
<organism evidence="2 3">
    <name type="scientific">Tessaracoccus flavescens</name>
    <dbReference type="NCBI Taxonomy" id="399497"/>
    <lineage>
        <taxon>Bacteria</taxon>
        <taxon>Bacillati</taxon>
        <taxon>Actinomycetota</taxon>
        <taxon>Actinomycetes</taxon>
        <taxon>Propionibacteriales</taxon>
        <taxon>Propionibacteriaceae</taxon>
        <taxon>Tessaracoccus</taxon>
    </lineage>
</organism>
<dbReference type="InterPro" id="IPR012495">
    <property type="entry name" value="TadE-like_dom"/>
</dbReference>
<dbReference type="OrthoDB" id="3732757at2"/>
<evidence type="ECO:0000259" key="1">
    <source>
        <dbReference type="Pfam" id="PF07811"/>
    </source>
</evidence>
<dbReference type="KEGG" id="tfa:BW733_17100"/>